<dbReference type="PANTHER" id="PTHR10997:SF7">
    <property type="entry name" value="IMPORTIN-11"/>
    <property type="match status" value="1"/>
</dbReference>
<dbReference type="Pfam" id="PF25758">
    <property type="entry name" value="TPR_IPO11"/>
    <property type="match status" value="1"/>
</dbReference>
<evidence type="ECO:0000259" key="5">
    <source>
        <dbReference type="PROSITE" id="PS50166"/>
    </source>
</evidence>
<evidence type="ECO:0000256" key="3">
    <source>
        <dbReference type="ARBA" id="ARBA00022448"/>
    </source>
</evidence>
<keyword evidence="4" id="KW-0539">Nucleus</keyword>
<dbReference type="GO" id="GO:0005635">
    <property type="term" value="C:nuclear envelope"/>
    <property type="evidence" value="ECO:0007669"/>
    <property type="project" value="TreeGrafter"/>
</dbReference>
<dbReference type="PROSITE" id="PS50166">
    <property type="entry name" value="IMPORTIN_B_NT"/>
    <property type="match status" value="1"/>
</dbReference>
<comment type="subcellular location">
    <subcellularLocation>
        <location evidence="1">Nucleus</location>
    </subcellularLocation>
</comment>
<evidence type="ECO:0000256" key="2">
    <source>
        <dbReference type="ARBA" id="ARBA00007991"/>
    </source>
</evidence>
<dbReference type="GO" id="GO:0006606">
    <property type="term" value="P:protein import into nucleus"/>
    <property type="evidence" value="ECO:0007669"/>
    <property type="project" value="TreeGrafter"/>
</dbReference>
<evidence type="ECO:0000313" key="6">
    <source>
        <dbReference type="EMBL" id="RLU19413.1"/>
    </source>
</evidence>
<proteinExistence type="inferred from homology"/>
<dbReference type="GO" id="GO:0005829">
    <property type="term" value="C:cytosol"/>
    <property type="evidence" value="ECO:0007669"/>
    <property type="project" value="TreeGrafter"/>
</dbReference>
<dbReference type="InterPro" id="IPR058669">
    <property type="entry name" value="TPR_IPO7/11-like"/>
</dbReference>
<gene>
    <name evidence="6" type="ORF">DMN91_007970</name>
</gene>
<accession>A0A3L8DGW0</accession>
<dbReference type="SUPFAM" id="SSF48371">
    <property type="entry name" value="ARM repeat"/>
    <property type="match status" value="1"/>
</dbReference>
<comment type="caution">
    <text evidence="6">The sequence shown here is derived from an EMBL/GenBank/DDBJ whole genome shotgun (WGS) entry which is preliminary data.</text>
</comment>
<sequence>MRVCDTGSEEDMDAAVIEVLRQAVSQDPIVLKSAEQTLKQWETQQGFYIALYNVLSNHSLAVEVRWMAIVYLKIGVERYWRKNAPNAIEDNEKEFLRQHLLRNFEEPVNPLAIQLAVLIAKIARYDYPREWDMLVPTLLEVIRRENSLAQRQALLTLHHVVKALASKRLADSQRLFRELTATMFNFILNLWNTYTESFLIMASNGADASQIQEALAKALLLLRILRQLIVYGFSKPSESQDAMLFLKVVFERARTCLECRKTLISRGIQMDMCDKFIIHLTKVLIGVLEMHPFCYVELIPTSLEFSVFYCFTEAGQALAFERFIIHCLNLVKSILLSTNYRSAKLDEEVKDPLVMRACQLRREFFTPEILTEICSRLVTHYFLLTPADLELWDTHPENFGKHLYNKLAVDDGGESWKYSLRPCTESLFLAILHHFRGVLASILVDLMREHHQPVDPNNLHAILVKDAVYRAVGLAAFDLYDEVNFDQWFSTTLKEELKVRSNNYRIIRRRVCWLIGQWSNIKFSVELRPELYKLMIEAMSPEEDLGVRLAASNALKQAIDDFQFNPEEFSHFLEPVFTLLFVLLKEVNECDTKMQVLYVLSFIIERVGSGIKPHVGALSSYLPELWQQSEVYNMLRCAILSTLRHLEKALGSESVVLEPLVVGVVAQSCDVNQEGHVYLLEDGLQLWLALLENAPAPTSAIMALFRNMPALLDQSTENLRLCLHIIQVYVLLNPQDFFALRGPMIIETLNALFSDLRTEGRVMTLKLFEVFLSASPQQGAELIKPTLLKIFESVYHGEGYPMVMTMNLSIVARTLLGSRDIFVQVIGDLAQSIGTETREAVVLGKMIHSWVNGMPQVTQTERRKLLALALCSLLGANSPPIVLEYFPQIISNIVETLNDVTKLDDMGYPVDSLMITDQHSPSQYDDVDYETEHAQREKRLALSDPVHNISLKDTLQSQLITLRNIVGDNQSDQLMSTLNPEIDEQLKDYISL</sequence>
<dbReference type="Proteomes" id="UP000279307">
    <property type="component" value="Chromosome 8"/>
</dbReference>
<reference evidence="6 7" key="1">
    <citation type="journal article" date="2018" name="Genome Res.">
        <title>The genomic architecture and molecular evolution of ant odorant receptors.</title>
        <authorList>
            <person name="McKenzie S.K."/>
            <person name="Kronauer D.J.C."/>
        </authorList>
    </citation>
    <scope>NUCLEOTIDE SEQUENCE [LARGE SCALE GENOMIC DNA]</scope>
    <source>
        <strain evidence="6">Clonal line C1</strain>
    </source>
</reference>
<keyword evidence="3" id="KW-0813">Transport</keyword>
<dbReference type="Pfam" id="PF03810">
    <property type="entry name" value="IBN_N"/>
    <property type="match status" value="1"/>
</dbReference>
<organism evidence="6 7">
    <name type="scientific">Ooceraea biroi</name>
    <name type="common">Clonal raider ant</name>
    <name type="synonym">Cerapachys biroi</name>
    <dbReference type="NCBI Taxonomy" id="2015173"/>
    <lineage>
        <taxon>Eukaryota</taxon>
        <taxon>Metazoa</taxon>
        <taxon>Ecdysozoa</taxon>
        <taxon>Arthropoda</taxon>
        <taxon>Hexapoda</taxon>
        <taxon>Insecta</taxon>
        <taxon>Pterygota</taxon>
        <taxon>Neoptera</taxon>
        <taxon>Endopterygota</taxon>
        <taxon>Hymenoptera</taxon>
        <taxon>Apocrita</taxon>
        <taxon>Aculeata</taxon>
        <taxon>Formicoidea</taxon>
        <taxon>Formicidae</taxon>
        <taxon>Dorylinae</taxon>
        <taxon>Ooceraea</taxon>
    </lineage>
</organism>
<dbReference type="OrthoDB" id="361693at2759"/>
<evidence type="ECO:0000256" key="1">
    <source>
        <dbReference type="ARBA" id="ARBA00004123"/>
    </source>
</evidence>
<dbReference type="EMBL" id="QOIP01000008">
    <property type="protein sequence ID" value="RLU19413.1"/>
    <property type="molecule type" value="Genomic_DNA"/>
</dbReference>
<dbReference type="InterPro" id="IPR016024">
    <property type="entry name" value="ARM-type_fold"/>
</dbReference>
<dbReference type="InterPro" id="IPR011989">
    <property type="entry name" value="ARM-like"/>
</dbReference>
<dbReference type="SMART" id="SM00913">
    <property type="entry name" value="IBN_N"/>
    <property type="match status" value="1"/>
</dbReference>
<dbReference type="InterPro" id="IPR001494">
    <property type="entry name" value="Importin-beta_N"/>
</dbReference>
<dbReference type="Gene3D" id="1.25.10.10">
    <property type="entry name" value="Leucine-rich Repeat Variant"/>
    <property type="match status" value="1"/>
</dbReference>
<dbReference type="GO" id="GO:0031267">
    <property type="term" value="F:small GTPase binding"/>
    <property type="evidence" value="ECO:0007669"/>
    <property type="project" value="InterPro"/>
</dbReference>
<dbReference type="PANTHER" id="PTHR10997">
    <property type="entry name" value="IMPORTIN-7, 8, 11"/>
    <property type="match status" value="1"/>
</dbReference>
<evidence type="ECO:0000313" key="7">
    <source>
        <dbReference type="Proteomes" id="UP000279307"/>
    </source>
</evidence>
<evidence type="ECO:0000256" key="4">
    <source>
        <dbReference type="ARBA" id="ARBA00023242"/>
    </source>
</evidence>
<name>A0A3L8DGW0_OOCBI</name>
<protein>
    <recommendedName>
        <fullName evidence="5">Importin N-terminal domain-containing protein</fullName>
    </recommendedName>
</protein>
<feature type="domain" description="Importin N-terminal" evidence="5">
    <location>
        <begin position="34"/>
        <end position="106"/>
    </location>
</feature>
<comment type="similarity">
    <text evidence="2">Belongs to the importin beta family.</text>
</comment>
<dbReference type="AlphaFoldDB" id="A0A3L8DGW0"/>